<feature type="domain" description="ABC transporter substrate-binding protein PnrA-like" evidence="3">
    <location>
        <begin position="34"/>
        <end position="302"/>
    </location>
</feature>
<dbReference type="PANTHER" id="PTHR43208">
    <property type="entry name" value="ABC TRANSPORTER SUBSTRATE-BINDING PROTEIN"/>
    <property type="match status" value="1"/>
</dbReference>
<dbReference type="InterPro" id="IPR006311">
    <property type="entry name" value="TAT_signal"/>
</dbReference>
<dbReference type="RefSeq" id="WP_092421156.1">
    <property type="nucleotide sequence ID" value="NZ_FPCK01000001.1"/>
</dbReference>
<keyword evidence="4" id="KW-0762">Sugar transport</keyword>
<proteinExistence type="predicted"/>
<dbReference type="GO" id="GO:0005886">
    <property type="term" value="C:plasma membrane"/>
    <property type="evidence" value="ECO:0007669"/>
    <property type="project" value="InterPro"/>
</dbReference>
<evidence type="ECO:0000313" key="4">
    <source>
        <dbReference type="EMBL" id="SFV29532.1"/>
    </source>
</evidence>
<dbReference type="Gene3D" id="3.40.50.2300">
    <property type="match status" value="2"/>
</dbReference>
<evidence type="ECO:0000256" key="1">
    <source>
        <dbReference type="ARBA" id="ARBA00022729"/>
    </source>
</evidence>
<reference evidence="4 5" key="1">
    <citation type="submission" date="2016-10" db="EMBL/GenBank/DDBJ databases">
        <authorList>
            <person name="de Groot N.N."/>
        </authorList>
    </citation>
    <scope>NUCLEOTIDE SEQUENCE [LARGE SCALE GENOMIC DNA]</scope>
    <source>
        <strain evidence="4 5">IPL20</strain>
    </source>
</reference>
<dbReference type="Proteomes" id="UP000199074">
    <property type="component" value="Unassembled WGS sequence"/>
</dbReference>
<dbReference type="OrthoDB" id="9781639at2"/>
<feature type="signal peptide" evidence="2">
    <location>
        <begin position="1"/>
        <end position="28"/>
    </location>
</feature>
<dbReference type="InterPro" id="IPR003760">
    <property type="entry name" value="PnrA-like"/>
</dbReference>
<sequence length="363" mass="38651">MTLNRRTMLKAGAAAAAAIPLFGSKAFAQEEPLKVGFVLIGTVNDNGWNFGHSEGAKYMKAELGDAVAEPTIVENVPEGPDCERVLRELAQSGHKLIFATSFGYGDYVIKVAQQFPDVRFEHATGYQRSENVGTYNARFYEGRAVCGTVAGHLSQTGKAGYIGSFPIPEVVMGVNAFVLAARKVNPDFTITPVYISTWNDPAREADAARAMIDQGIDIVAQHTDGPAALQVVEERGAVGGFGQGADMSAFAPNAQLTSIIDNWGPHYVLAAQAVIDGTWESKDVWPGLKEGEVEIGPYGPKVPEDVIAAAEAVKNGQIDGSMHIFTGPINDHTGTERVAAGVTLTDAELLSMDWYVEGVIPPA</sequence>
<feature type="chain" id="PRO_5011631062" evidence="2">
    <location>
        <begin position="29"/>
        <end position="363"/>
    </location>
</feature>
<keyword evidence="4" id="KW-0813">Transport</keyword>
<keyword evidence="5" id="KW-1185">Reference proteome</keyword>
<dbReference type="InterPro" id="IPR052910">
    <property type="entry name" value="ABC-Purine-Binding"/>
</dbReference>
<gene>
    <name evidence="4" type="ORF">SAMN05216456_0776</name>
</gene>
<dbReference type="PANTHER" id="PTHR43208:SF1">
    <property type="entry name" value="ABC TRANSPORTER SUBSTRATE-BINDING PROTEIN"/>
    <property type="match status" value="1"/>
</dbReference>
<protein>
    <submittedName>
        <fullName evidence="4">Simple sugar transport system substrate-binding protein</fullName>
    </submittedName>
</protein>
<dbReference type="CDD" id="cd19963">
    <property type="entry name" value="PBP1_BMP-like"/>
    <property type="match status" value="1"/>
</dbReference>
<evidence type="ECO:0000259" key="3">
    <source>
        <dbReference type="Pfam" id="PF02608"/>
    </source>
</evidence>
<dbReference type="PROSITE" id="PS51318">
    <property type="entry name" value="TAT"/>
    <property type="match status" value="1"/>
</dbReference>
<organism evidence="4 5">
    <name type="scientific">Devosia crocina</name>
    <dbReference type="NCBI Taxonomy" id="429728"/>
    <lineage>
        <taxon>Bacteria</taxon>
        <taxon>Pseudomonadati</taxon>
        <taxon>Pseudomonadota</taxon>
        <taxon>Alphaproteobacteria</taxon>
        <taxon>Hyphomicrobiales</taxon>
        <taxon>Devosiaceae</taxon>
        <taxon>Devosia</taxon>
    </lineage>
</organism>
<dbReference type="STRING" id="429728.SAMN05216456_0776"/>
<dbReference type="AlphaFoldDB" id="A0A1I7N4F2"/>
<name>A0A1I7N4F2_9HYPH</name>
<keyword evidence="1 2" id="KW-0732">Signal</keyword>
<evidence type="ECO:0000313" key="5">
    <source>
        <dbReference type="Proteomes" id="UP000199074"/>
    </source>
</evidence>
<dbReference type="EMBL" id="FPCK01000001">
    <property type="protein sequence ID" value="SFV29532.1"/>
    <property type="molecule type" value="Genomic_DNA"/>
</dbReference>
<dbReference type="Pfam" id="PF02608">
    <property type="entry name" value="Bmp"/>
    <property type="match status" value="1"/>
</dbReference>
<evidence type="ECO:0000256" key="2">
    <source>
        <dbReference type="SAM" id="SignalP"/>
    </source>
</evidence>
<accession>A0A1I7N4F2</accession>